<gene>
    <name evidence="12" type="ORF">Cgig2_027739</name>
</gene>
<protein>
    <recommendedName>
        <fullName evidence="2">mitogen-activated protein kinase kinase kinase</fullName>
        <ecNumber evidence="2">2.7.11.25</ecNumber>
    </recommendedName>
</protein>
<dbReference type="InterPro" id="IPR011009">
    <property type="entry name" value="Kinase-like_dom_sf"/>
</dbReference>
<feature type="compositionally biased region" description="Low complexity" evidence="10">
    <location>
        <begin position="207"/>
        <end position="216"/>
    </location>
</feature>
<feature type="region of interest" description="Disordered" evidence="10">
    <location>
        <begin position="281"/>
        <end position="300"/>
    </location>
</feature>
<comment type="catalytic activity">
    <reaction evidence="8">
        <text>L-seryl-[protein] + ATP = O-phospho-L-seryl-[protein] + ADP + H(+)</text>
        <dbReference type="Rhea" id="RHEA:17989"/>
        <dbReference type="Rhea" id="RHEA-COMP:9863"/>
        <dbReference type="Rhea" id="RHEA-COMP:11604"/>
        <dbReference type="ChEBI" id="CHEBI:15378"/>
        <dbReference type="ChEBI" id="CHEBI:29999"/>
        <dbReference type="ChEBI" id="CHEBI:30616"/>
        <dbReference type="ChEBI" id="CHEBI:83421"/>
        <dbReference type="ChEBI" id="CHEBI:456216"/>
        <dbReference type="EC" id="2.7.11.25"/>
    </reaction>
</comment>
<keyword evidence="13" id="KW-1185">Reference proteome</keyword>
<dbReference type="SMART" id="SM00220">
    <property type="entry name" value="S_TKc"/>
    <property type="match status" value="1"/>
</dbReference>
<feature type="region of interest" description="Disordered" evidence="10">
    <location>
        <begin position="317"/>
        <end position="341"/>
    </location>
</feature>
<evidence type="ECO:0000313" key="12">
    <source>
        <dbReference type="EMBL" id="KAJ8432442.1"/>
    </source>
</evidence>
<dbReference type="PANTHER" id="PTHR48016">
    <property type="entry name" value="MAP KINASE KINASE KINASE SSK2-RELATED-RELATED"/>
    <property type="match status" value="1"/>
</dbReference>
<keyword evidence="5" id="KW-0418">Kinase</keyword>
<feature type="binding site" evidence="9">
    <location>
        <position position="436"/>
    </location>
    <ligand>
        <name>ATP</name>
        <dbReference type="ChEBI" id="CHEBI:30616"/>
    </ligand>
</feature>
<evidence type="ECO:0000256" key="3">
    <source>
        <dbReference type="ARBA" id="ARBA00022679"/>
    </source>
</evidence>
<dbReference type="PROSITE" id="PS00107">
    <property type="entry name" value="PROTEIN_KINASE_ATP"/>
    <property type="match status" value="1"/>
</dbReference>
<feature type="compositionally biased region" description="Polar residues" evidence="10">
    <location>
        <begin position="317"/>
        <end position="333"/>
    </location>
</feature>
<feature type="region of interest" description="Disordered" evidence="10">
    <location>
        <begin position="77"/>
        <end position="133"/>
    </location>
</feature>
<evidence type="ECO:0000256" key="6">
    <source>
        <dbReference type="ARBA" id="ARBA00022840"/>
    </source>
</evidence>
<organism evidence="12 13">
    <name type="scientific">Carnegiea gigantea</name>
    <dbReference type="NCBI Taxonomy" id="171969"/>
    <lineage>
        <taxon>Eukaryota</taxon>
        <taxon>Viridiplantae</taxon>
        <taxon>Streptophyta</taxon>
        <taxon>Embryophyta</taxon>
        <taxon>Tracheophyta</taxon>
        <taxon>Spermatophyta</taxon>
        <taxon>Magnoliopsida</taxon>
        <taxon>eudicotyledons</taxon>
        <taxon>Gunneridae</taxon>
        <taxon>Pentapetalae</taxon>
        <taxon>Caryophyllales</taxon>
        <taxon>Cactineae</taxon>
        <taxon>Cactaceae</taxon>
        <taxon>Cactoideae</taxon>
        <taxon>Echinocereeae</taxon>
        <taxon>Carnegiea</taxon>
    </lineage>
</organism>
<evidence type="ECO:0000256" key="7">
    <source>
        <dbReference type="ARBA" id="ARBA00047559"/>
    </source>
</evidence>
<dbReference type="OrthoDB" id="266718at2759"/>
<comment type="similarity">
    <text evidence="1">Belongs to the protein kinase superfamily. STE Ser/Thr protein kinase family. MAP kinase kinase kinase subfamily.</text>
</comment>
<comment type="catalytic activity">
    <reaction evidence="7">
        <text>L-threonyl-[protein] + ATP = O-phospho-L-threonyl-[protein] + ADP + H(+)</text>
        <dbReference type="Rhea" id="RHEA:46608"/>
        <dbReference type="Rhea" id="RHEA-COMP:11060"/>
        <dbReference type="Rhea" id="RHEA-COMP:11605"/>
        <dbReference type="ChEBI" id="CHEBI:15378"/>
        <dbReference type="ChEBI" id="CHEBI:30013"/>
        <dbReference type="ChEBI" id="CHEBI:30616"/>
        <dbReference type="ChEBI" id="CHEBI:61977"/>
        <dbReference type="ChEBI" id="CHEBI:456216"/>
        <dbReference type="EC" id="2.7.11.25"/>
    </reaction>
</comment>
<keyword evidence="4 9" id="KW-0547">Nucleotide-binding</keyword>
<dbReference type="InterPro" id="IPR050538">
    <property type="entry name" value="MAP_kinase_kinase_kinase"/>
</dbReference>
<evidence type="ECO:0000256" key="2">
    <source>
        <dbReference type="ARBA" id="ARBA00012406"/>
    </source>
</evidence>
<evidence type="ECO:0000256" key="1">
    <source>
        <dbReference type="ARBA" id="ARBA00006529"/>
    </source>
</evidence>
<proteinExistence type="inferred from homology"/>
<comment type="caution">
    <text evidence="12">The sequence shown here is derived from an EMBL/GenBank/DDBJ whole genome shotgun (WGS) entry which is preliminary data.</text>
</comment>
<keyword evidence="3" id="KW-0808">Transferase</keyword>
<dbReference type="FunFam" id="1.10.510.10:FF:000186">
    <property type="entry name" value="Mitogen-activated protein kinase kinase kinase"/>
    <property type="match status" value="1"/>
</dbReference>
<dbReference type="PANTHER" id="PTHR48016:SF45">
    <property type="entry name" value="OS04G0559800 PROTEIN"/>
    <property type="match status" value="1"/>
</dbReference>
<feature type="region of interest" description="Disordered" evidence="10">
    <location>
        <begin position="183"/>
        <end position="261"/>
    </location>
</feature>
<dbReference type="SUPFAM" id="SSF56112">
    <property type="entry name" value="Protein kinase-like (PK-like)"/>
    <property type="match status" value="1"/>
</dbReference>
<reference evidence="12" key="1">
    <citation type="submission" date="2022-04" db="EMBL/GenBank/DDBJ databases">
        <title>Carnegiea gigantea Genome sequencing and assembly v2.</title>
        <authorList>
            <person name="Copetti D."/>
            <person name="Sanderson M.J."/>
            <person name="Burquez A."/>
            <person name="Wojciechowski M.F."/>
        </authorList>
    </citation>
    <scope>NUCLEOTIDE SEQUENCE</scope>
    <source>
        <strain evidence="12">SGP5-SGP5p</strain>
        <tissue evidence="12">Aerial part</tissue>
    </source>
</reference>
<dbReference type="CDD" id="cd06632">
    <property type="entry name" value="STKc_MEKK1_plant"/>
    <property type="match status" value="1"/>
</dbReference>
<dbReference type="AlphaFoldDB" id="A0A9Q1JWR9"/>
<evidence type="ECO:0000256" key="5">
    <source>
        <dbReference type="ARBA" id="ARBA00022777"/>
    </source>
</evidence>
<dbReference type="GO" id="GO:0005737">
    <property type="term" value="C:cytoplasm"/>
    <property type="evidence" value="ECO:0007669"/>
    <property type="project" value="TreeGrafter"/>
</dbReference>
<dbReference type="GO" id="GO:0004709">
    <property type="term" value="F:MAP kinase kinase kinase activity"/>
    <property type="evidence" value="ECO:0007669"/>
    <property type="project" value="UniProtKB-EC"/>
</dbReference>
<dbReference type="InterPro" id="IPR017441">
    <property type="entry name" value="Protein_kinase_ATP_BS"/>
</dbReference>
<evidence type="ECO:0000313" key="13">
    <source>
        <dbReference type="Proteomes" id="UP001153076"/>
    </source>
</evidence>
<evidence type="ECO:0000256" key="4">
    <source>
        <dbReference type="ARBA" id="ARBA00022741"/>
    </source>
</evidence>
<dbReference type="Proteomes" id="UP001153076">
    <property type="component" value="Unassembled WGS sequence"/>
</dbReference>
<feature type="compositionally biased region" description="Polar residues" evidence="10">
    <location>
        <begin position="285"/>
        <end position="298"/>
    </location>
</feature>
<feature type="compositionally biased region" description="Low complexity" evidence="10">
    <location>
        <begin position="242"/>
        <end position="257"/>
    </location>
</feature>
<dbReference type="PROSITE" id="PS50011">
    <property type="entry name" value="PROTEIN_KINASE_DOM"/>
    <property type="match status" value="1"/>
</dbReference>
<dbReference type="Gene3D" id="1.10.510.10">
    <property type="entry name" value="Transferase(Phosphotransferase) domain 1"/>
    <property type="match status" value="1"/>
</dbReference>
<feature type="domain" description="Protein kinase" evidence="11">
    <location>
        <begin position="407"/>
        <end position="663"/>
    </location>
</feature>
<name>A0A9Q1JWR9_9CARY</name>
<evidence type="ECO:0000256" key="8">
    <source>
        <dbReference type="ARBA" id="ARBA00048329"/>
    </source>
</evidence>
<evidence type="ECO:0000259" key="11">
    <source>
        <dbReference type="PROSITE" id="PS50011"/>
    </source>
</evidence>
<sequence>MPSWWGKSSSKYVKRKTGKESFIDAIRRKFKIVSRDNTVGELGGSEKYSEDTLSDIGLAVPRSESPSLLASRCQSFNEHPHAQPQPLPLPRMRHAHTEGDDSGITTSGLDKKDFSKPAPLSLLSRDNKPLSPDAWGEYATASVSSNSSMDTDDQLDSRLLSPLASDYDSGNVTAVNSPCRRVSLRSKKHKDRSPIFPQRILKDQQKPVNLPSNNHPPLLPKRGPLGSHMNKLQIPPHSGFFSAPDSSIPSPSRSPVSAGNHERVTRSVFYSERPYSDASLVASGHCSSPSSGQNSGHNSFGGDISLMWPQSRCSTECSPISSPRMTRPGSQIRSGGLNPLHSAGRLGTELSVDRLADKKLLSHRLPCPTVTVPGSCPLSSRYLTVTSSSPPRNPGRAESSISPVSRWKKGRLIGRGTYGHVYLGFNSEAGTMCAMKEVILISDDTKSMESVQQLGQEIALLSRLEHPNIVRYFGSEMVDDKLYIYLEYVAGGSIYKLLREYGQLGESAIRSYTQQILSGLAYLHAENTVHRDIKGANILVDPAGQIKLADFGMAKHMNGQPCQLSFKGSPYWMAPEVIRNSNGCNLGVDIWSLGCTVIEMATARPPWSQYEGVAALFKIGNSKELPAVPDHLSEEGKNFVKQCLQRDPLKRPTAVQLLEHPFVKNAASLERTFISSEPPAPLGNALCNVDMGHNKMSSHLESQGALQNHFKSYSVFREPCMRKHLSCPVSRIGSPLLPLKSSQSAYRTRFPSTKLSPLAASALSTRYMRARSRHFDHSAASSCEHVGVQRPQKSPCATGSALCSKPRAEMRNCVLSKKITGKFVCTSKDTKQLNDWPKVELSFRFPKT</sequence>
<dbReference type="EMBL" id="JAKOGI010000606">
    <property type="protein sequence ID" value="KAJ8432442.1"/>
    <property type="molecule type" value="Genomic_DNA"/>
</dbReference>
<evidence type="ECO:0000256" key="10">
    <source>
        <dbReference type="SAM" id="MobiDB-lite"/>
    </source>
</evidence>
<dbReference type="EC" id="2.7.11.25" evidence="2"/>
<accession>A0A9Q1JWR9</accession>
<dbReference type="InterPro" id="IPR000719">
    <property type="entry name" value="Prot_kinase_dom"/>
</dbReference>
<evidence type="ECO:0000256" key="9">
    <source>
        <dbReference type="PROSITE-ProRule" id="PRU10141"/>
    </source>
</evidence>
<dbReference type="Pfam" id="PF00069">
    <property type="entry name" value="Pkinase"/>
    <property type="match status" value="1"/>
</dbReference>
<dbReference type="GO" id="GO:0005524">
    <property type="term" value="F:ATP binding"/>
    <property type="evidence" value="ECO:0007669"/>
    <property type="project" value="UniProtKB-UniRule"/>
</dbReference>
<keyword evidence="6 9" id="KW-0067">ATP-binding</keyword>